<feature type="chain" id="PRO_5046324688" evidence="2">
    <location>
        <begin position="24"/>
        <end position="333"/>
    </location>
</feature>
<gene>
    <name evidence="4" type="ORF">GTP55_06255</name>
</gene>
<feature type="region of interest" description="Disordered" evidence="1">
    <location>
        <begin position="296"/>
        <end position="317"/>
    </location>
</feature>
<dbReference type="SUPFAM" id="SSF53474">
    <property type="entry name" value="alpha/beta-Hydrolases"/>
    <property type="match status" value="1"/>
</dbReference>
<dbReference type="InterPro" id="IPR029058">
    <property type="entry name" value="AB_hydrolase_fold"/>
</dbReference>
<dbReference type="EMBL" id="WWCS01000003">
    <property type="protein sequence ID" value="MYN38971.1"/>
    <property type="molecule type" value="Genomic_DNA"/>
</dbReference>
<feature type="signal peptide" evidence="2">
    <location>
        <begin position="1"/>
        <end position="23"/>
    </location>
</feature>
<dbReference type="InterPro" id="IPR050266">
    <property type="entry name" value="AB_hydrolase_sf"/>
</dbReference>
<evidence type="ECO:0000256" key="1">
    <source>
        <dbReference type="SAM" id="MobiDB-lite"/>
    </source>
</evidence>
<evidence type="ECO:0000259" key="3">
    <source>
        <dbReference type="Pfam" id="PF00561"/>
    </source>
</evidence>
<dbReference type="InterPro" id="IPR000073">
    <property type="entry name" value="AB_hydrolase_1"/>
</dbReference>
<comment type="caution">
    <text evidence="4">The sequence shown here is derived from an EMBL/GenBank/DDBJ whole genome shotgun (WGS) entry which is preliminary data.</text>
</comment>
<evidence type="ECO:0000313" key="4">
    <source>
        <dbReference type="EMBL" id="MYN38971.1"/>
    </source>
</evidence>
<keyword evidence="2" id="KW-0732">Signal</keyword>
<dbReference type="GO" id="GO:0016787">
    <property type="term" value="F:hydrolase activity"/>
    <property type="evidence" value="ECO:0007669"/>
    <property type="project" value="UniProtKB-KW"/>
</dbReference>
<evidence type="ECO:0000256" key="2">
    <source>
        <dbReference type="SAM" id="SignalP"/>
    </source>
</evidence>
<dbReference type="Proteomes" id="UP000466332">
    <property type="component" value="Unassembled WGS sequence"/>
</dbReference>
<proteinExistence type="predicted"/>
<dbReference type="PANTHER" id="PTHR43798:SF33">
    <property type="entry name" value="HYDROLASE, PUTATIVE (AFU_ORTHOLOGUE AFUA_2G14860)-RELATED"/>
    <property type="match status" value="1"/>
</dbReference>
<dbReference type="Gene3D" id="3.40.50.1820">
    <property type="entry name" value="alpha/beta hydrolase"/>
    <property type="match status" value="1"/>
</dbReference>
<dbReference type="PANTHER" id="PTHR43798">
    <property type="entry name" value="MONOACYLGLYCEROL LIPASE"/>
    <property type="match status" value="1"/>
</dbReference>
<evidence type="ECO:0000313" key="5">
    <source>
        <dbReference type="Proteomes" id="UP000466332"/>
    </source>
</evidence>
<protein>
    <submittedName>
        <fullName evidence="4">Alpha/beta fold hydrolase</fullName>
    </submittedName>
</protein>
<name>A0ABW9WD09_9BURK</name>
<dbReference type="Pfam" id="PF00561">
    <property type="entry name" value="Abhydrolase_1"/>
    <property type="match status" value="1"/>
</dbReference>
<organism evidence="4 5">
    <name type="scientific">Duganella margarita</name>
    <dbReference type="NCBI Taxonomy" id="2692170"/>
    <lineage>
        <taxon>Bacteria</taxon>
        <taxon>Pseudomonadati</taxon>
        <taxon>Pseudomonadota</taxon>
        <taxon>Betaproteobacteria</taxon>
        <taxon>Burkholderiales</taxon>
        <taxon>Oxalobacteraceae</taxon>
        <taxon>Telluria group</taxon>
        <taxon>Duganella</taxon>
    </lineage>
</organism>
<accession>A0ABW9WD09</accession>
<reference evidence="4 5" key="1">
    <citation type="submission" date="2019-12" db="EMBL/GenBank/DDBJ databases">
        <title>Novel species isolated from a subtropical stream in China.</title>
        <authorList>
            <person name="Lu H."/>
        </authorList>
    </citation>
    <scope>NUCLEOTIDE SEQUENCE [LARGE SCALE GENOMIC DNA]</scope>
    <source>
        <strain evidence="4 5">FT109W</strain>
    </source>
</reference>
<feature type="domain" description="AB hydrolase-1" evidence="3">
    <location>
        <begin position="67"/>
        <end position="162"/>
    </location>
</feature>
<keyword evidence="4" id="KW-0378">Hydrolase</keyword>
<sequence length="333" mass="35869">MTLVQMTKFVCAFPVFLPLLAHAAALPASDAFAKPHQRVDIGGRHINLFCAGTGSTTVIFDGPAGDAGWAWFKVQPEVARHTRACTYDRAGFGFSDPAPRPNTSENAAEDLHKALSVAGIKPPYLLVGNSLGGSNVQVYTYRYPGEVKGLVLVEPQSEDETTRSNKASQGNINKFYAMVKEHDQQCLAAANKGMKPGSDAADSCIGDPAQYFGPVLGKQVKATMLTKSYWRTRVDEANAYDTSDNQLRALRKPFGDLPLVVLTRGVSPYMDPSKPQSADNKALEDENEKIHKELAALSSKGKQRVVPGASHGIQGDKPDAVTQAVVEVLAQIK</sequence>
<keyword evidence="5" id="KW-1185">Reference proteome</keyword>
<dbReference type="PRINTS" id="PR00111">
    <property type="entry name" value="ABHYDROLASE"/>
</dbReference>